<dbReference type="KEGG" id="agv:OJF2_51250"/>
<dbReference type="RefSeq" id="WP_148596211.1">
    <property type="nucleotide sequence ID" value="NZ_CP042997.1"/>
</dbReference>
<name>A0A5B9W933_9BACT</name>
<accession>A0A5B9W933</accession>
<evidence type="ECO:0000313" key="1">
    <source>
        <dbReference type="EMBL" id="QEH36541.1"/>
    </source>
</evidence>
<protein>
    <submittedName>
        <fullName evidence="1">Uncharacterized protein</fullName>
    </submittedName>
</protein>
<gene>
    <name evidence="1" type="ORF">OJF2_51250</name>
</gene>
<dbReference type="EMBL" id="CP042997">
    <property type="protein sequence ID" value="QEH36541.1"/>
    <property type="molecule type" value="Genomic_DNA"/>
</dbReference>
<keyword evidence="2" id="KW-1185">Reference proteome</keyword>
<dbReference type="Proteomes" id="UP000324233">
    <property type="component" value="Chromosome"/>
</dbReference>
<dbReference type="AlphaFoldDB" id="A0A5B9W933"/>
<sequence length="126" mass="14533">MKWLIISLGLLSSIPISDWLVEQQIRKDSDEIKREFAPFDRMVEALAEQERCAIAERAKSPCERRGEPGYTKEQAAAMNDFVAFQLKPSPSKMVYRWANKRAAQIAEAYSLRPQDLDKTVDVRKMK</sequence>
<proteinExistence type="predicted"/>
<evidence type="ECO:0000313" key="2">
    <source>
        <dbReference type="Proteomes" id="UP000324233"/>
    </source>
</evidence>
<reference evidence="1 2" key="1">
    <citation type="submission" date="2019-08" db="EMBL/GenBank/DDBJ databases">
        <title>Deep-cultivation of Planctomycetes and their phenomic and genomic characterization uncovers novel biology.</title>
        <authorList>
            <person name="Wiegand S."/>
            <person name="Jogler M."/>
            <person name="Boedeker C."/>
            <person name="Pinto D."/>
            <person name="Vollmers J."/>
            <person name="Rivas-Marin E."/>
            <person name="Kohn T."/>
            <person name="Peeters S.H."/>
            <person name="Heuer A."/>
            <person name="Rast P."/>
            <person name="Oberbeckmann S."/>
            <person name="Bunk B."/>
            <person name="Jeske O."/>
            <person name="Meyerdierks A."/>
            <person name="Storesund J.E."/>
            <person name="Kallscheuer N."/>
            <person name="Luecker S."/>
            <person name="Lage O.M."/>
            <person name="Pohl T."/>
            <person name="Merkel B.J."/>
            <person name="Hornburger P."/>
            <person name="Mueller R.-W."/>
            <person name="Bruemmer F."/>
            <person name="Labrenz M."/>
            <person name="Spormann A.M."/>
            <person name="Op den Camp H."/>
            <person name="Overmann J."/>
            <person name="Amann R."/>
            <person name="Jetten M.S.M."/>
            <person name="Mascher T."/>
            <person name="Medema M.H."/>
            <person name="Devos D.P."/>
            <person name="Kaster A.-K."/>
            <person name="Ovreas L."/>
            <person name="Rohde M."/>
            <person name="Galperin M.Y."/>
            <person name="Jogler C."/>
        </authorList>
    </citation>
    <scope>NUCLEOTIDE SEQUENCE [LARGE SCALE GENOMIC DNA]</scope>
    <source>
        <strain evidence="1 2">OJF2</strain>
    </source>
</reference>
<organism evidence="1 2">
    <name type="scientific">Aquisphaera giovannonii</name>
    <dbReference type="NCBI Taxonomy" id="406548"/>
    <lineage>
        <taxon>Bacteria</taxon>
        <taxon>Pseudomonadati</taxon>
        <taxon>Planctomycetota</taxon>
        <taxon>Planctomycetia</taxon>
        <taxon>Isosphaerales</taxon>
        <taxon>Isosphaeraceae</taxon>
        <taxon>Aquisphaera</taxon>
    </lineage>
</organism>